<keyword evidence="1" id="KW-0732">Signal</keyword>
<name>A0A2T3W9A1_9DEIO</name>
<evidence type="ECO:0000313" key="2">
    <source>
        <dbReference type="EMBL" id="PTA68478.1"/>
    </source>
</evidence>
<proteinExistence type="predicted"/>
<sequence>MGARVLIRGRTTLFFLPTALLAGCAGVPAPVAPAPQPLGLMELTISGLGTGPVSASLRPLGAALSPQAITTLPGGIQVRALASSAFDVGARGAGGQRYLSATFEVRNASQTAQAAYPDARQQLTFFAAGAPGNLQGTAITRLVRFDTSPADPTIALNLLPTHGMDYSPLQGRALVRPHAADLQFFTEAEADPATWAQGSAVTDAGVSTIFPYGFVVRHVSGVGRTLPANPGASQFDGRVTFAYRLPLQSAAADDPYQVRILLQAAEDTTPRVSESLEEQTTPGAQTVSQRAAALQGTLPAGTAVQVATLSGSTYAGASPVAVCRVRTAGTAAAPTTFLGSSC</sequence>
<reference evidence="2 3" key="1">
    <citation type="submission" date="2018-03" db="EMBL/GenBank/DDBJ databases">
        <title>Draft genome of Deinococcus sp. OD32.</title>
        <authorList>
            <person name="Wang X.-P."/>
            <person name="Du Z.-J."/>
        </authorList>
    </citation>
    <scope>NUCLEOTIDE SEQUENCE [LARGE SCALE GENOMIC DNA]</scope>
    <source>
        <strain evidence="2 3">OD32</strain>
    </source>
</reference>
<evidence type="ECO:0000256" key="1">
    <source>
        <dbReference type="SAM" id="SignalP"/>
    </source>
</evidence>
<dbReference type="Proteomes" id="UP000240317">
    <property type="component" value="Unassembled WGS sequence"/>
</dbReference>
<evidence type="ECO:0000313" key="3">
    <source>
        <dbReference type="Proteomes" id="UP000240317"/>
    </source>
</evidence>
<organism evidence="2 3">
    <name type="scientific">Deinococcus arcticus</name>
    <dbReference type="NCBI Taxonomy" id="2136176"/>
    <lineage>
        <taxon>Bacteria</taxon>
        <taxon>Thermotogati</taxon>
        <taxon>Deinococcota</taxon>
        <taxon>Deinococci</taxon>
        <taxon>Deinococcales</taxon>
        <taxon>Deinococcaceae</taxon>
        <taxon>Deinococcus</taxon>
    </lineage>
</organism>
<feature type="signal peptide" evidence="1">
    <location>
        <begin position="1"/>
        <end position="22"/>
    </location>
</feature>
<protein>
    <submittedName>
        <fullName evidence="2">Uncharacterized protein</fullName>
    </submittedName>
</protein>
<dbReference type="EMBL" id="PYSV01000005">
    <property type="protein sequence ID" value="PTA68478.1"/>
    <property type="molecule type" value="Genomic_DNA"/>
</dbReference>
<gene>
    <name evidence="2" type="ORF">C8263_06655</name>
</gene>
<dbReference type="PROSITE" id="PS51257">
    <property type="entry name" value="PROKAR_LIPOPROTEIN"/>
    <property type="match status" value="1"/>
</dbReference>
<feature type="chain" id="PRO_5015530704" evidence="1">
    <location>
        <begin position="23"/>
        <end position="342"/>
    </location>
</feature>
<dbReference type="AlphaFoldDB" id="A0A2T3W9A1"/>
<keyword evidence="3" id="KW-1185">Reference proteome</keyword>
<comment type="caution">
    <text evidence="2">The sequence shown here is derived from an EMBL/GenBank/DDBJ whole genome shotgun (WGS) entry which is preliminary data.</text>
</comment>
<accession>A0A2T3W9A1</accession>